<dbReference type="Pfam" id="PF00905">
    <property type="entry name" value="Transpeptidase"/>
    <property type="match status" value="1"/>
</dbReference>
<feature type="transmembrane region" description="Helical" evidence="13">
    <location>
        <begin position="769"/>
        <end position="789"/>
    </location>
</feature>
<dbReference type="GO" id="GO:0007165">
    <property type="term" value="P:signal transduction"/>
    <property type="evidence" value="ECO:0007669"/>
    <property type="project" value="UniProtKB-KW"/>
</dbReference>
<feature type="compositionally biased region" description="Polar residues" evidence="12">
    <location>
        <begin position="384"/>
        <end position="399"/>
    </location>
</feature>
<keyword evidence="17" id="KW-1185">Reference proteome</keyword>
<keyword evidence="4" id="KW-0121">Carboxypeptidase</keyword>
<dbReference type="Gene3D" id="1.10.287.950">
    <property type="entry name" value="Methyl-accepting chemotaxis protein"/>
    <property type="match status" value="3"/>
</dbReference>
<dbReference type="SMART" id="SM00283">
    <property type="entry name" value="MA"/>
    <property type="match status" value="2"/>
</dbReference>
<evidence type="ECO:0000256" key="9">
    <source>
        <dbReference type="ARBA" id="ARBA00044770"/>
    </source>
</evidence>
<dbReference type="InterPro" id="IPR001264">
    <property type="entry name" value="Glyco_trans_51"/>
</dbReference>
<dbReference type="InterPro" id="IPR037185">
    <property type="entry name" value="EmrE-like"/>
</dbReference>
<evidence type="ECO:0000256" key="12">
    <source>
        <dbReference type="SAM" id="MobiDB-lite"/>
    </source>
</evidence>
<keyword evidence="13" id="KW-0472">Membrane</keyword>
<feature type="transmembrane region" description="Helical" evidence="13">
    <location>
        <begin position="2168"/>
        <end position="2185"/>
    </location>
</feature>
<dbReference type="NCBIfam" id="TIGR02073">
    <property type="entry name" value="PBP_1c"/>
    <property type="match status" value="1"/>
</dbReference>
<comment type="similarity">
    <text evidence="8">Belongs to the methyl-accepting chemotaxis (MCP) protein family.</text>
</comment>
<dbReference type="InterPro" id="IPR036950">
    <property type="entry name" value="PBP_transglycosylase"/>
</dbReference>
<feature type="transmembrane region" description="Helical" evidence="13">
    <location>
        <begin position="2071"/>
        <end position="2092"/>
    </location>
</feature>
<evidence type="ECO:0000259" key="15">
    <source>
        <dbReference type="PROSITE" id="PS50885"/>
    </source>
</evidence>
<dbReference type="PRINTS" id="PR00260">
    <property type="entry name" value="CHEMTRNSDUCR"/>
</dbReference>
<feature type="region of interest" description="Disordered" evidence="12">
    <location>
        <begin position="1094"/>
        <end position="1118"/>
    </location>
</feature>
<evidence type="ECO:0000256" key="3">
    <source>
        <dbReference type="ARBA" id="ARBA00022481"/>
    </source>
</evidence>
<evidence type="ECO:0000256" key="6">
    <source>
        <dbReference type="ARBA" id="ARBA00022801"/>
    </source>
</evidence>
<dbReference type="Proteomes" id="UP000007015">
    <property type="component" value="Chromosome 4"/>
</dbReference>
<feature type="domain" description="Methyl-accepting transducer" evidence="14">
    <location>
        <begin position="848"/>
        <end position="1052"/>
    </location>
</feature>
<dbReference type="PROSITE" id="PS50111">
    <property type="entry name" value="CHEMOTAXIS_TRANSDUC_2"/>
    <property type="match status" value="2"/>
</dbReference>
<evidence type="ECO:0000256" key="10">
    <source>
        <dbReference type="ARBA" id="ARBA00049902"/>
    </source>
</evidence>
<dbReference type="GO" id="GO:0005886">
    <property type="term" value="C:plasma membrane"/>
    <property type="evidence" value="ECO:0007669"/>
    <property type="project" value="TreeGrafter"/>
</dbReference>
<dbReference type="GO" id="GO:0008955">
    <property type="term" value="F:peptidoglycan glycosyltransferase activity"/>
    <property type="evidence" value="ECO:0007669"/>
    <property type="project" value="UniProtKB-EC"/>
</dbReference>
<feature type="transmembrane region" description="Helical" evidence="13">
    <location>
        <begin position="2191"/>
        <end position="2207"/>
    </location>
</feature>
<dbReference type="FunFam" id="1.10.287.950:FF:000001">
    <property type="entry name" value="Methyl-accepting chemotaxis sensory transducer"/>
    <property type="match status" value="1"/>
</dbReference>
<feature type="transmembrane region" description="Helical" evidence="13">
    <location>
        <begin position="2013"/>
        <end position="2035"/>
    </location>
</feature>
<protein>
    <recommendedName>
        <fullName evidence="9">peptidoglycan glycosyltransferase</fullName>
        <ecNumber evidence="9">2.4.99.28</ecNumber>
    </recommendedName>
</protein>
<evidence type="ECO:0000256" key="8">
    <source>
        <dbReference type="ARBA" id="ARBA00029447"/>
    </source>
</evidence>
<dbReference type="SUPFAM" id="SSF103481">
    <property type="entry name" value="Multidrug resistance efflux transporter EmrE"/>
    <property type="match status" value="2"/>
</dbReference>
<keyword evidence="11" id="KW-0807">Transducer</keyword>
<dbReference type="SUPFAM" id="SSF56601">
    <property type="entry name" value="beta-lactamase/transpeptidase-like"/>
    <property type="match status" value="1"/>
</dbReference>
<dbReference type="Pfam" id="PF00015">
    <property type="entry name" value="MCPsignal"/>
    <property type="match status" value="2"/>
</dbReference>
<dbReference type="CDD" id="cd06225">
    <property type="entry name" value="HAMP"/>
    <property type="match status" value="2"/>
</dbReference>
<dbReference type="SMART" id="SM00304">
    <property type="entry name" value="HAMP"/>
    <property type="match status" value="2"/>
</dbReference>
<dbReference type="SUPFAM" id="SSF58104">
    <property type="entry name" value="Methyl-accepting chemotaxis protein (MCP) signaling domain"/>
    <property type="match status" value="2"/>
</dbReference>
<dbReference type="GO" id="GO:0006935">
    <property type="term" value="P:chemotaxis"/>
    <property type="evidence" value="ECO:0007669"/>
    <property type="project" value="InterPro"/>
</dbReference>
<proteinExistence type="inferred from homology"/>
<dbReference type="GO" id="GO:0004888">
    <property type="term" value="F:transmembrane signaling receptor activity"/>
    <property type="evidence" value="ECO:0007669"/>
    <property type="project" value="InterPro"/>
</dbReference>
<accession>B8AST2</accession>
<gene>
    <name evidence="16" type="ORF">OsI_15534</name>
</gene>
<dbReference type="InterPro" id="IPR004090">
    <property type="entry name" value="Chemotax_Me-accpt_rcpt"/>
</dbReference>
<evidence type="ECO:0000256" key="2">
    <source>
        <dbReference type="ARBA" id="ARBA00007635"/>
    </source>
</evidence>
<feature type="transmembrane region" description="Helical" evidence="13">
    <location>
        <begin position="1926"/>
        <end position="1947"/>
    </location>
</feature>
<evidence type="ECO:0000256" key="4">
    <source>
        <dbReference type="ARBA" id="ARBA00022645"/>
    </source>
</evidence>
<dbReference type="InterPro" id="IPR051310">
    <property type="entry name" value="MCP_chemotaxis"/>
</dbReference>
<organism evidence="16 17">
    <name type="scientific">Oryza sativa subsp. indica</name>
    <name type="common">Rice</name>
    <dbReference type="NCBI Taxonomy" id="39946"/>
    <lineage>
        <taxon>Eukaryota</taxon>
        <taxon>Viridiplantae</taxon>
        <taxon>Streptophyta</taxon>
        <taxon>Embryophyta</taxon>
        <taxon>Tracheophyta</taxon>
        <taxon>Spermatophyta</taxon>
        <taxon>Magnoliopsida</taxon>
        <taxon>Liliopsida</taxon>
        <taxon>Poales</taxon>
        <taxon>Poaceae</taxon>
        <taxon>BOP clade</taxon>
        <taxon>Oryzoideae</taxon>
        <taxon>Oryzeae</taxon>
        <taxon>Oryzinae</taxon>
        <taxon>Oryza</taxon>
        <taxon>Oryza sativa</taxon>
    </lineage>
</organism>
<dbReference type="EC" id="2.4.99.28" evidence="9"/>
<dbReference type="Gene3D" id="1.10.3810.10">
    <property type="entry name" value="Biosynthetic peptidoglycan transglycosylase-like"/>
    <property type="match status" value="1"/>
</dbReference>
<comment type="similarity">
    <text evidence="2">Belongs to the drug/metabolite transporter (DMT) superfamily. Plant drug/metabolite exporter (P-DME) (TC 2.A.7.4) family.</text>
</comment>
<comment type="catalytic activity">
    <reaction evidence="10">
        <text>[GlcNAc-(1-&gt;4)-Mur2Ac(oyl-L-Ala-gamma-D-Glu-L-Lys-D-Ala-D-Ala)](n)-di-trans,octa-cis-undecaprenyl diphosphate + beta-D-GlcNAc-(1-&gt;4)-Mur2Ac(oyl-L-Ala-gamma-D-Glu-L-Lys-D-Ala-D-Ala)-di-trans,octa-cis-undecaprenyl diphosphate = [GlcNAc-(1-&gt;4)-Mur2Ac(oyl-L-Ala-gamma-D-Glu-L-Lys-D-Ala-D-Ala)](n+1)-di-trans,octa-cis-undecaprenyl diphosphate + di-trans,octa-cis-undecaprenyl diphosphate + H(+)</text>
        <dbReference type="Rhea" id="RHEA:23708"/>
        <dbReference type="Rhea" id="RHEA-COMP:9602"/>
        <dbReference type="Rhea" id="RHEA-COMP:9603"/>
        <dbReference type="ChEBI" id="CHEBI:15378"/>
        <dbReference type="ChEBI" id="CHEBI:58405"/>
        <dbReference type="ChEBI" id="CHEBI:60033"/>
        <dbReference type="ChEBI" id="CHEBI:78435"/>
        <dbReference type="EC" id="2.4.99.28"/>
    </reaction>
</comment>
<evidence type="ECO:0000313" key="16">
    <source>
        <dbReference type="EMBL" id="EEC77111.1"/>
    </source>
</evidence>
<reference evidence="16 17" key="1">
    <citation type="journal article" date="2005" name="PLoS Biol.">
        <title>The genomes of Oryza sativa: a history of duplications.</title>
        <authorList>
            <person name="Yu J."/>
            <person name="Wang J."/>
            <person name="Lin W."/>
            <person name="Li S."/>
            <person name="Li H."/>
            <person name="Zhou J."/>
            <person name="Ni P."/>
            <person name="Dong W."/>
            <person name="Hu S."/>
            <person name="Zeng C."/>
            <person name="Zhang J."/>
            <person name="Zhang Y."/>
            <person name="Li R."/>
            <person name="Xu Z."/>
            <person name="Li S."/>
            <person name="Li X."/>
            <person name="Zheng H."/>
            <person name="Cong L."/>
            <person name="Lin L."/>
            <person name="Yin J."/>
            <person name="Geng J."/>
            <person name="Li G."/>
            <person name="Shi J."/>
            <person name="Liu J."/>
            <person name="Lv H."/>
            <person name="Li J."/>
            <person name="Wang J."/>
            <person name="Deng Y."/>
            <person name="Ran L."/>
            <person name="Shi X."/>
            <person name="Wang X."/>
            <person name="Wu Q."/>
            <person name="Li C."/>
            <person name="Ren X."/>
            <person name="Wang J."/>
            <person name="Wang X."/>
            <person name="Li D."/>
            <person name="Liu D."/>
            <person name="Zhang X."/>
            <person name="Ji Z."/>
            <person name="Zhao W."/>
            <person name="Sun Y."/>
            <person name="Zhang Z."/>
            <person name="Bao J."/>
            <person name="Han Y."/>
            <person name="Dong L."/>
            <person name="Ji J."/>
            <person name="Chen P."/>
            <person name="Wu S."/>
            <person name="Liu J."/>
            <person name="Xiao Y."/>
            <person name="Bu D."/>
            <person name="Tan J."/>
            <person name="Yang L."/>
            <person name="Ye C."/>
            <person name="Zhang J."/>
            <person name="Xu J."/>
            <person name="Zhou Y."/>
            <person name="Yu Y."/>
            <person name="Zhang B."/>
            <person name="Zhuang S."/>
            <person name="Wei H."/>
            <person name="Liu B."/>
            <person name="Lei M."/>
            <person name="Yu H."/>
            <person name="Li Y."/>
            <person name="Xu H."/>
            <person name="Wei S."/>
            <person name="He X."/>
            <person name="Fang L."/>
            <person name="Zhang Z."/>
            <person name="Zhang Y."/>
            <person name="Huang X."/>
            <person name="Su Z."/>
            <person name="Tong W."/>
            <person name="Li J."/>
            <person name="Tong Z."/>
            <person name="Li S."/>
            <person name="Ye J."/>
            <person name="Wang L."/>
            <person name="Fang L."/>
            <person name="Lei T."/>
            <person name="Chen C."/>
            <person name="Chen H."/>
            <person name="Xu Z."/>
            <person name="Li H."/>
            <person name="Huang H."/>
            <person name="Zhang F."/>
            <person name="Xu H."/>
            <person name="Li N."/>
            <person name="Zhao C."/>
            <person name="Li S."/>
            <person name="Dong L."/>
            <person name="Huang Y."/>
            <person name="Li L."/>
            <person name="Xi Y."/>
            <person name="Qi Q."/>
            <person name="Li W."/>
            <person name="Zhang B."/>
            <person name="Hu W."/>
            <person name="Zhang Y."/>
            <person name="Tian X."/>
            <person name="Jiao Y."/>
            <person name="Liang X."/>
            <person name="Jin J."/>
            <person name="Gao L."/>
            <person name="Zheng W."/>
            <person name="Hao B."/>
            <person name="Liu S."/>
            <person name="Wang W."/>
            <person name="Yuan L."/>
            <person name="Cao M."/>
            <person name="McDermott J."/>
            <person name="Samudrala R."/>
            <person name="Wang J."/>
            <person name="Wong G.K."/>
            <person name="Yang H."/>
        </authorList>
    </citation>
    <scope>NUCLEOTIDE SEQUENCE [LARGE SCALE GENOMIC DNA]</scope>
    <source>
        <strain evidence="17">cv. 93-11</strain>
    </source>
</reference>
<dbReference type="InterPro" id="IPR009647">
    <property type="entry name" value="PBP_C"/>
</dbReference>
<feature type="transmembrane region" description="Helical" evidence="13">
    <location>
        <begin position="2042"/>
        <end position="2059"/>
    </location>
</feature>
<dbReference type="InterPro" id="IPR000620">
    <property type="entry name" value="EamA_dom"/>
</dbReference>
<evidence type="ECO:0000256" key="5">
    <source>
        <dbReference type="ARBA" id="ARBA00022670"/>
    </source>
</evidence>
<comment type="subcellular location">
    <subcellularLocation>
        <location evidence="1">Membrane</location>
        <topology evidence="1">Multi-pass membrane protein</topology>
    </subcellularLocation>
</comment>
<dbReference type="Gramene" id="BGIOSGA015255-TA">
    <property type="protein sequence ID" value="BGIOSGA015255-PA"/>
    <property type="gene ID" value="BGIOSGA015255"/>
</dbReference>
<keyword evidence="6" id="KW-0378">Hydrolase</keyword>
<evidence type="ECO:0000313" key="17">
    <source>
        <dbReference type="Proteomes" id="UP000007015"/>
    </source>
</evidence>
<feature type="compositionally biased region" description="Low complexity" evidence="12">
    <location>
        <begin position="1094"/>
        <end position="1107"/>
    </location>
</feature>
<dbReference type="SUPFAM" id="SSF53955">
    <property type="entry name" value="Lysozyme-like"/>
    <property type="match status" value="1"/>
</dbReference>
<dbReference type="PANTHER" id="PTHR43531:SF14">
    <property type="entry name" value="METHYL-ACCEPTING CHEMOTAXIS PROTEIN I-RELATED"/>
    <property type="match status" value="1"/>
</dbReference>
<keyword evidence="3" id="KW-0488">Methylation</keyword>
<dbReference type="EMBL" id="CM000129">
    <property type="protein sequence ID" value="EEC77111.1"/>
    <property type="molecule type" value="Genomic_DNA"/>
</dbReference>
<dbReference type="InterPro" id="IPR001460">
    <property type="entry name" value="PCN-bd_Tpept"/>
</dbReference>
<dbReference type="Gene3D" id="3.40.710.10">
    <property type="entry name" value="DD-peptidase/beta-lactamase superfamily"/>
    <property type="match status" value="1"/>
</dbReference>
<dbReference type="CDD" id="cd11386">
    <property type="entry name" value="MCP_signal"/>
    <property type="match status" value="1"/>
</dbReference>
<dbReference type="Pfam" id="PF00892">
    <property type="entry name" value="EamA"/>
    <property type="match status" value="2"/>
</dbReference>
<keyword evidence="5" id="KW-0645">Protease</keyword>
<feature type="transmembrane region" description="Helical" evidence="13">
    <location>
        <begin position="1953"/>
        <end position="1973"/>
    </location>
</feature>
<feature type="region of interest" description="Disordered" evidence="12">
    <location>
        <begin position="1797"/>
        <end position="1824"/>
    </location>
</feature>
<dbReference type="Pfam" id="PF00672">
    <property type="entry name" value="HAMP"/>
    <property type="match status" value="2"/>
</dbReference>
<evidence type="ECO:0000256" key="1">
    <source>
        <dbReference type="ARBA" id="ARBA00004141"/>
    </source>
</evidence>
<feature type="domain" description="Methyl-accepting transducer" evidence="14">
    <location>
        <begin position="369"/>
        <end position="598"/>
    </location>
</feature>
<name>B8AST2_ORYSI</name>
<dbReference type="GO" id="GO:0004180">
    <property type="term" value="F:carboxypeptidase activity"/>
    <property type="evidence" value="ECO:0007669"/>
    <property type="project" value="UniProtKB-KW"/>
</dbReference>
<keyword evidence="13" id="KW-1133">Transmembrane helix</keyword>
<dbReference type="InterPro" id="IPR023346">
    <property type="entry name" value="Lysozyme-like_dom_sf"/>
</dbReference>
<dbReference type="Pfam" id="PF00912">
    <property type="entry name" value="Transgly"/>
    <property type="match status" value="1"/>
</dbReference>
<feature type="transmembrane region" description="Helical" evidence="13">
    <location>
        <begin position="2136"/>
        <end position="2156"/>
    </location>
</feature>
<feature type="domain" description="HAMP" evidence="15">
    <location>
        <begin position="312"/>
        <end position="364"/>
    </location>
</feature>
<dbReference type="Pfam" id="PF06832">
    <property type="entry name" value="BiPBP_C"/>
    <property type="match status" value="1"/>
</dbReference>
<keyword evidence="13" id="KW-0812">Transmembrane</keyword>
<evidence type="ECO:0000259" key="14">
    <source>
        <dbReference type="PROSITE" id="PS50111"/>
    </source>
</evidence>
<feature type="domain" description="HAMP" evidence="15">
    <location>
        <begin position="791"/>
        <end position="843"/>
    </location>
</feature>
<dbReference type="InterPro" id="IPR004089">
    <property type="entry name" value="MCPsignal_dom"/>
</dbReference>
<dbReference type="PANTHER" id="PTHR43531">
    <property type="entry name" value="PROTEIN ICFG"/>
    <property type="match status" value="1"/>
</dbReference>
<sequence length="2209" mass="231024">MNHWIGNLKFSRKFVLIGCIAFAMFLLPTALLMRGTLADIQTALQERRGLAPARELLKLLQLTQQHRGLSASMLGGTESAAAPRQAKQVEVEASFGRAKQALAGLGDSTLGQRLDSIQGDWNTLASGVAGKTLRGADSNRLHVALIERVLGLIDDVANSSGLARDTDIRTHYLQKAVLGQLPQLTESLGQMRARGALVLARGEVAPEERARIESLSDRVRKYYGDARKALELAAGGSLTPAVEQAGTAALGAAQKGSAGRRNIFELVGASFDVLEQSLDNQIAQMRQGMLVLGLVLAALAAAALCIMAMVTRATTRSIGEAVRIAEAVADGDLTAQVEPQGRDEVARLLHALAAMTRKLGTVVGTVRLNAENVASASVQIAQGNSDLSQRTESQASSLEETAASMEELGSTVRQNADNARQADQLARSAAGVAAQGGTVVQQVVETMRGIHTSSARIGDIIGVIDGIAFQTNILALNAAVEAARAGEQGRGFAVVAGEVRSLAQRSASAAKEIKELITASVAQVQSGTALVDQAGTTMTEIVDSIRKVSDIVGEITSATVEQSEGVAQVGEAVSQMDNATQQNAALVEESAAAASSLKSQAQQLVDTVAMLAIRTFRAPVLAMLGMALSAPGGAETGKLPLTGGMRARGALVLARGEVAPEERARIESLSDRVRKYYGDARKALELAAGGSLPPAVEKARDAALAAAQEGFKLADDNIVKADVLSMPSTDWVARMTRIIDTQFELVGASFDVLEQSLDNQIAQMRQGMLVLGLVLAALAAAALCIMAMVTRATTRSIGEAVRIAEAVADGDLTAQVEPQGRDEVARLLHALAAMTRKLGTVVGTVRLNAENVASASVQIAQGNSDLSQRTESQASALEETAASMEELGSTVRQNADNARQADQLARSAAGVAAQGGTVVQQVVETMRGIHTSSARIGDIIGVIDGIAFQTNILALNAARSAGAAKEIKELITASVERVESGAQLADRAGSTMTEVVGSIRRVTDIMGEISAASSEQSAGVAQVGEAVTQMDQTTQQNAALVEEMAAAASSLRSQAQDLVQAVSVFRLASDAPQAAVAVAPSVAAAPAVPVAAAARPAVPARKPSPAKSRARQATGSRSDRLPAAVVRRCARIGVFQPSSRRRGASPGGFPMPFLAFLRHRARRPGTEALTVLPLCLALWAPLSASALPAYAEVRADYRSSETLVLSREGEVVQRLRTDATVRRGQWTGLDDISPALREALVLSEDRRFYEHSGVDWRAVSAAAWGNLWNQRTRGASTLTMQLAGLLDGDWRQGPGGRSVAQKLGQTVAAQVLERRWRKDQILEAYLNLVPFRGELVGIDALSRTLFGKAPHGLDDRESAVAAALVRAPNARPALVAQRACGVLRAMAAPPASGGGSAGPAADCDALDLFTTAALQRRDYAASEGLAPHFARQLLARMPGPAPASVVSSLSAPLQRVAVQSLHQHLRELHGRNVEDGAVVVLDNATGEVLAWVGSSGLLSQAGEVDGVLAARQPGSTLKPFLYAQAIAQRRITAASLIEDSPAYIPTASGLYIPQNYDRQFKGWVSVRTALAASLNLLALGLPLRETGDYYGYSLALGSAEMPLLHLANAYRALANGGRTGPVVFRPAPAAARRTGARQAPAAAAEAPPAVDPRAAFIVGDILSDGNARARTFGTDSVLATRFWTAVKTGTSKDMRDNWALGWSQRYTVGVWVGNAGGAPMHDVSGTSGAAPVWAEIMGWLHGRGVRSRAPEPPPGLVRAAVRFGPEPGGTRLLESARQEWFLAGTQQPLFAVDAGSGAVQRGRGAPERAAGEGGAPDGLQAPRPRIVSPAPGTIVALDPDIPPAHQRLQFAAAGGGVPANLRWRIDGQVQGRGAEWAWLPWPGRHRVELVEAGGQVLDEIRIEWAGPPGPGSRILLALEEGPGMHAIAPLLFVVIWSTGFLVGRGVSAHADPFWFLAARFVGVAILFGAAAWWARVEWPRGPRRIALHLAAGALMNGLYVGPSWWAMSRGLPAGVMALIGALQPLFTALIAVAVLHRRLGPSTWAGLALGFGGVAMVLWPRLSASAGVAALPLPVLLAAAGSILALTVGSMVQKSPLAAGDLRSASAVQNLGSIAVLALMASILGQPRWDGSPLLWGYLAYSVLVLSIGGATLLIWLMRHGEATRTAALVLAVPPLSALQAWAIFGETLTALQVVGFAIAIAGVALARR</sequence>
<dbReference type="PROSITE" id="PS50885">
    <property type="entry name" value="HAMP"/>
    <property type="match status" value="2"/>
</dbReference>
<feature type="transmembrane region" description="Helical" evidence="13">
    <location>
        <begin position="2104"/>
        <end position="2124"/>
    </location>
</feature>
<dbReference type="InterPro" id="IPR011815">
    <property type="entry name" value="PBP_1c"/>
</dbReference>
<dbReference type="GO" id="GO:0006508">
    <property type="term" value="P:proteolysis"/>
    <property type="evidence" value="ECO:0007669"/>
    <property type="project" value="UniProtKB-KW"/>
</dbReference>
<dbReference type="InterPro" id="IPR013587">
    <property type="entry name" value="Nitrate/nitrite_sensing"/>
</dbReference>
<evidence type="ECO:0000256" key="11">
    <source>
        <dbReference type="PROSITE-ProRule" id="PRU00284"/>
    </source>
</evidence>
<feature type="transmembrane region" description="Helical" evidence="13">
    <location>
        <begin position="289"/>
        <end position="310"/>
    </location>
</feature>
<dbReference type="Gene3D" id="6.10.340.10">
    <property type="match status" value="1"/>
</dbReference>
<dbReference type="InterPro" id="IPR012338">
    <property type="entry name" value="Beta-lactam/transpept-like"/>
</dbReference>
<keyword evidence="7" id="KW-0511">Multifunctional enzyme</keyword>
<evidence type="ECO:0000256" key="7">
    <source>
        <dbReference type="ARBA" id="ARBA00023268"/>
    </source>
</evidence>
<dbReference type="HOGENOM" id="CLU_231113_0_0_1"/>
<dbReference type="STRING" id="39946.B8AST2"/>
<feature type="region of interest" description="Disordered" evidence="12">
    <location>
        <begin position="384"/>
        <end position="406"/>
    </location>
</feature>
<dbReference type="InterPro" id="IPR003660">
    <property type="entry name" value="HAMP_dom"/>
</dbReference>
<dbReference type="Pfam" id="PF08376">
    <property type="entry name" value="NIT"/>
    <property type="match status" value="1"/>
</dbReference>
<dbReference type="GO" id="GO:0008658">
    <property type="term" value="F:penicillin binding"/>
    <property type="evidence" value="ECO:0007669"/>
    <property type="project" value="InterPro"/>
</dbReference>
<evidence type="ECO:0000256" key="13">
    <source>
        <dbReference type="SAM" id="Phobius"/>
    </source>
</evidence>